<dbReference type="GO" id="GO:0005615">
    <property type="term" value="C:extracellular space"/>
    <property type="evidence" value="ECO:0007669"/>
    <property type="project" value="TreeGrafter"/>
</dbReference>
<dbReference type="GO" id="GO:0045165">
    <property type="term" value="P:cell fate commitment"/>
    <property type="evidence" value="ECO:0007669"/>
    <property type="project" value="TreeGrafter"/>
</dbReference>
<dbReference type="EnsemblMetazoa" id="XM_021042711.1">
    <property type="protein sequence ID" value="XP_020898370.1"/>
    <property type="gene ID" value="LOC110237129"/>
</dbReference>
<dbReference type="PANTHER" id="PTHR12027">
    <property type="entry name" value="WNT RELATED"/>
    <property type="match status" value="1"/>
</dbReference>
<dbReference type="Gene3D" id="3.30.2460.20">
    <property type="match status" value="1"/>
</dbReference>
<keyword evidence="3 8" id="KW-0217">Developmental protein</keyword>
<dbReference type="PANTHER" id="PTHR12027:SF81">
    <property type="entry name" value="WNT INHIBITOR OF DORSAL PROTEIN"/>
    <property type="match status" value="1"/>
</dbReference>
<evidence type="ECO:0000313" key="9">
    <source>
        <dbReference type="EnsemblMetazoa" id="XP_020898370.1"/>
    </source>
</evidence>
<comment type="subcellular location">
    <subcellularLocation>
        <location evidence="1 8">Secreted</location>
        <location evidence="1 8">Extracellular space</location>
        <location evidence="1 8">Extracellular matrix</location>
    </subcellularLocation>
</comment>
<evidence type="ECO:0000256" key="5">
    <source>
        <dbReference type="ARBA" id="ARBA00022530"/>
    </source>
</evidence>
<accession>A0A913X3I3</accession>
<organism evidence="9 10">
    <name type="scientific">Exaiptasia diaphana</name>
    <name type="common">Tropical sea anemone</name>
    <name type="synonym">Aiptasia pulchella</name>
    <dbReference type="NCBI Taxonomy" id="2652724"/>
    <lineage>
        <taxon>Eukaryota</taxon>
        <taxon>Metazoa</taxon>
        <taxon>Cnidaria</taxon>
        <taxon>Anthozoa</taxon>
        <taxon>Hexacorallia</taxon>
        <taxon>Actiniaria</taxon>
        <taxon>Aiptasiidae</taxon>
        <taxon>Exaiptasia</taxon>
    </lineage>
</organism>
<dbReference type="AlphaFoldDB" id="A0A913X3I3"/>
<proteinExistence type="inferred from homology"/>
<dbReference type="CDD" id="cd13113">
    <property type="entry name" value="Wnt"/>
    <property type="match status" value="1"/>
</dbReference>
<evidence type="ECO:0000256" key="6">
    <source>
        <dbReference type="ARBA" id="ARBA00022687"/>
    </source>
</evidence>
<evidence type="ECO:0000256" key="2">
    <source>
        <dbReference type="ARBA" id="ARBA00005683"/>
    </source>
</evidence>
<dbReference type="SMART" id="SM00097">
    <property type="entry name" value="WNT1"/>
    <property type="match status" value="1"/>
</dbReference>
<dbReference type="KEGG" id="epa:110237129"/>
<keyword evidence="4" id="KW-0964">Secreted</keyword>
<comment type="similarity">
    <text evidence="2 8">Belongs to the Wnt family.</text>
</comment>
<evidence type="ECO:0000256" key="1">
    <source>
        <dbReference type="ARBA" id="ARBA00004498"/>
    </source>
</evidence>
<comment type="function">
    <text evidence="8">Ligand for members of the frizzled family of seven transmembrane receptors.</text>
</comment>
<keyword evidence="6 8" id="KW-0879">Wnt signaling pathway</keyword>
<evidence type="ECO:0000256" key="8">
    <source>
        <dbReference type="RuleBase" id="RU003500"/>
    </source>
</evidence>
<dbReference type="OrthoDB" id="5945655at2759"/>
<keyword evidence="7" id="KW-1015">Disulfide bond</keyword>
<sequence>FTDTRETAFTHSITSAGATYVLTRDCRLGKFQDCACINNKKIKTKDNKYWWGGCSENIKFGEVMAKHFLEAIEIKDAPTERIKLISHNNDVGRKAVRVNLRKQCRCHGITGTCSTKTCWRRLPSFNEIGKYLHEKYKKAKKVRYIKRLFKTKGPKGLKSILRKEQTLIYTDSSPDYCQRNASVAADGVLGRECQGSDKNLERCRKICNSCGLKAVDYKEIQNFNCHCKFQWCCKVKCGLCKKSVCKTKCVVSNSAKIKL</sequence>
<evidence type="ECO:0000256" key="4">
    <source>
        <dbReference type="ARBA" id="ARBA00022525"/>
    </source>
</evidence>
<dbReference type="InterPro" id="IPR005817">
    <property type="entry name" value="Wnt"/>
</dbReference>
<dbReference type="Pfam" id="PF00110">
    <property type="entry name" value="wnt"/>
    <property type="match status" value="1"/>
</dbReference>
<dbReference type="GeneID" id="110237129"/>
<protein>
    <recommendedName>
        <fullName evidence="8">Protein Wnt</fullName>
    </recommendedName>
</protein>
<dbReference type="GO" id="GO:0060070">
    <property type="term" value="P:canonical Wnt signaling pathway"/>
    <property type="evidence" value="ECO:0007669"/>
    <property type="project" value="TreeGrafter"/>
</dbReference>
<dbReference type="Proteomes" id="UP000887567">
    <property type="component" value="Unplaced"/>
</dbReference>
<evidence type="ECO:0000256" key="7">
    <source>
        <dbReference type="ARBA" id="ARBA00023157"/>
    </source>
</evidence>
<dbReference type="GO" id="GO:0005125">
    <property type="term" value="F:cytokine activity"/>
    <property type="evidence" value="ECO:0007669"/>
    <property type="project" value="TreeGrafter"/>
</dbReference>
<dbReference type="GO" id="GO:0030182">
    <property type="term" value="P:neuron differentiation"/>
    <property type="evidence" value="ECO:0007669"/>
    <property type="project" value="TreeGrafter"/>
</dbReference>
<evidence type="ECO:0000313" key="10">
    <source>
        <dbReference type="Proteomes" id="UP000887567"/>
    </source>
</evidence>
<dbReference type="InterPro" id="IPR043158">
    <property type="entry name" value="Wnt_C"/>
</dbReference>
<evidence type="ECO:0000256" key="3">
    <source>
        <dbReference type="ARBA" id="ARBA00022473"/>
    </source>
</evidence>
<dbReference type="PRINTS" id="PR01349">
    <property type="entry name" value="WNTPROTEIN"/>
</dbReference>
<keyword evidence="10" id="KW-1185">Reference proteome</keyword>
<dbReference type="OMA" id="GHAWVAS"/>
<dbReference type="RefSeq" id="XP_020898370.1">
    <property type="nucleotide sequence ID" value="XM_021042711.1"/>
</dbReference>
<dbReference type="GO" id="GO:0005109">
    <property type="term" value="F:frizzled binding"/>
    <property type="evidence" value="ECO:0007669"/>
    <property type="project" value="TreeGrafter"/>
</dbReference>
<reference evidence="9" key="1">
    <citation type="submission" date="2022-11" db="UniProtKB">
        <authorList>
            <consortium name="EnsemblMetazoa"/>
        </authorList>
    </citation>
    <scope>IDENTIFICATION</scope>
</reference>
<name>A0A913X3I3_EXADI</name>
<keyword evidence="5" id="KW-0272">Extracellular matrix</keyword>